<organism evidence="1 2">
    <name type="scientific">Pythium insidiosum</name>
    <name type="common">Pythiosis disease agent</name>
    <dbReference type="NCBI Taxonomy" id="114742"/>
    <lineage>
        <taxon>Eukaryota</taxon>
        <taxon>Sar</taxon>
        <taxon>Stramenopiles</taxon>
        <taxon>Oomycota</taxon>
        <taxon>Peronosporomycetes</taxon>
        <taxon>Pythiales</taxon>
        <taxon>Pythiaceae</taxon>
        <taxon>Pythium</taxon>
    </lineage>
</organism>
<name>A0AAD5Q9H4_PYTIN</name>
<reference evidence="1" key="1">
    <citation type="submission" date="2021-12" db="EMBL/GenBank/DDBJ databases">
        <title>Prjna785345.</title>
        <authorList>
            <person name="Rujirawat T."/>
            <person name="Krajaejun T."/>
        </authorList>
    </citation>
    <scope>NUCLEOTIDE SEQUENCE</scope>
    <source>
        <strain evidence="1">Pi057C3</strain>
    </source>
</reference>
<keyword evidence="2" id="KW-1185">Reference proteome</keyword>
<sequence length="292" mass="32324">MFEVSSADLSSMKNVRQALQERLVREHLGFRMPDIYTAALDYVRESRKGAESHDASARRMLGIKCLLQELGLVYPADNKLMTATSSLIVPAYWQMRSQDDQDEARLKLSEWAGDALSAGVHCYEWRYEFTVKAFPIMFFQQVMMRLLHIDLQRVTTTASVVMGVVPGESALRLELIRSKCGNLIRVEAAAVTGDLARAVVRFACMAVEKGLALYPGMCPFRLAGAAEEADLREVNLDADTDSDDATRLVSDLVPLTAAHDGTLTCKLAGDTKHEIARLSWHVEQGGRDADVA</sequence>
<accession>A0AAD5Q9H4</accession>
<gene>
    <name evidence="1" type="ORF">P43SY_009943</name>
</gene>
<evidence type="ECO:0000313" key="2">
    <source>
        <dbReference type="Proteomes" id="UP001209570"/>
    </source>
</evidence>
<dbReference type="EMBL" id="JAKCXM010000208">
    <property type="protein sequence ID" value="KAJ0398648.1"/>
    <property type="molecule type" value="Genomic_DNA"/>
</dbReference>
<dbReference type="AlphaFoldDB" id="A0AAD5Q9H4"/>
<proteinExistence type="predicted"/>
<dbReference type="Proteomes" id="UP001209570">
    <property type="component" value="Unassembled WGS sequence"/>
</dbReference>
<evidence type="ECO:0000313" key="1">
    <source>
        <dbReference type="EMBL" id="KAJ0398648.1"/>
    </source>
</evidence>
<comment type="caution">
    <text evidence="1">The sequence shown here is derived from an EMBL/GenBank/DDBJ whole genome shotgun (WGS) entry which is preliminary data.</text>
</comment>
<protein>
    <submittedName>
        <fullName evidence="1">Uncharacterized protein</fullName>
    </submittedName>
</protein>